<dbReference type="GO" id="GO:0003954">
    <property type="term" value="F:NADH dehydrogenase activity"/>
    <property type="evidence" value="ECO:0007669"/>
    <property type="project" value="InterPro"/>
</dbReference>
<dbReference type="KEGG" id="maw:19250569"/>
<dbReference type="SUPFAM" id="SSF51905">
    <property type="entry name" value="FAD/NAD(P)-binding domain"/>
    <property type="match status" value="1"/>
</dbReference>
<keyword evidence="2" id="KW-0285">Flavoprotein</keyword>
<evidence type="ECO:0000256" key="2">
    <source>
        <dbReference type="ARBA" id="ARBA00022630"/>
    </source>
</evidence>
<keyword evidence="3" id="KW-0274">FAD</keyword>
<dbReference type="InParanoid" id="E9E8R0"/>
<dbReference type="PANTHER" id="PTHR43706:SF45">
    <property type="entry name" value="NADH DEHYDROGENASE-LIKE PROTEIN RV1812C"/>
    <property type="match status" value="1"/>
</dbReference>
<feature type="domain" description="FAD/NAD(P)-binding" evidence="6">
    <location>
        <begin position="89"/>
        <end position="244"/>
    </location>
</feature>
<evidence type="ECO:0000313" key="8">
    <source>
        <dbReference type="Proteomes" id="UP000002499"/>
    </source>
</evidence>
<gene>
    <name evidence="7" type="ORF">MAC_06258</name>
</gene>
<dbReference type="PANTHER" id="PTHR43706">
    <property type="entry name" value="NADH DEHYDROGENASE"/>
    <property type="match status" value="1"/>
</dbReference>
<dbReference type="OrthoDB" id="5376590at2759"/>
<proteinExistence type="inferred from homology"/>
<keyword evidence="5" id="KW-0520">NAD</keyword>
<organism evidence="8">
    <name type="scientific">Metarhizium acridum (strain CQMa 102)</name>
    <dbReference type="NCBI Taxonomy" id="655827"/>
    <lineage>
        <taxon>Eukaryota</taxon>
        <taxon>Fungi</taxon>
        <taxon>Dikarya</taxon>
        <taxon>Ascomycota</taxon>
        <taxon>Pezizomycotina</taxon>
        <taxon>Sordariomycetes</taxon>
        <taxon>Hypocreomycetidae</taxon>
        <taxon>Hypocreales</taxon>
        <taxon>Clavicipitaceae</taxon>
        <taxon>Metarhizium</taxon>
    </lineage>
</organism>
<evidence type="ECO:0000256" key="4">
    <source>
        <dbReference type="ARBA" id="ARBA00023002"/>
    </source>
</evidence>
<dbReference type="EMBL" id="GL698523">
    <property type="protein sequence ID" value="EFY87664.1"/>
    <property type="molecule type" value="Genomic_DNA"/>
</dbReference>
<evidence type="ECO:0000256" key="3">
    <source>
        <dbReference type="ARBA" id="ARBA00022827"/>
    </source>
</evidence>
<reference evidence="7 8" key="1">
    <citation type="journal article" date="2011" name="PLoS Genet.">
        <title>Genome sequencing and comparative transcriptomics of the model entomopathogenic fungi Metarhizium anisopliae and M. acridum.</title>
        <authorList>
            <person name="Gao Q."/>
            <person name="Jin K."/>
            <person name="Ying S.H."/>
            <person name="Zhang Y."/>
            <person name="Xiao G."/>
            <person name="Shang Y."/>
            <person name="Duan Z."/>
            <person name="Hu X."/>
            <person name="Xie X.Q."/>
            <person name="Zhou G."/>
            <person name="Peng G."/>
            <person name="Luo Z."/>
            <person name="Huang W."/>
            <person name="Wang B."/>
            <person name="Fang W."/>
            <person name="Wang S."/>
            <person name="Zhong Y."/>
            <person name="Ma L.J."/>
            <person name="St Leger R.J."/>
            <person name="Zhao G.P."/>
            <person name="Pei Y."/>
            <person name="Feng M.G."/>
            <person name="Xia Y."/>
            <person name="Wang C."/>
        </authorList>
    </citation>
    <scope>NUCLEOTIDE SEQUENCE [LARGE SCALE GENOMIC DNA]</scope>
    <source>
        <strain evidence="7 8">CQMa 102</strain>
    </source>
</reference>
<dbReference type="GeneID" id="19250569"/>
<dbReference type="Proteomes" id="UP000002499">
    <property type="component" value="Unassembled WGS sequence"/>
</dbReference>
<evidence type="ECO:0000256" key="1">
    <source>
        <dbReference type="ARBA" id="ARBA00005272"/>
    </source>
</evidence>
<evidence type="ECO:0000313" key="7">
    <source>
        <dbReference type="EMBL" id="EFY87664.1"/>
    </source>
</evidence>
<protein>
    <submittedName>
        <fullName evidence="7">FAD-dependent pyridine nucleotide-disulfide oxidoreductase</fullName>
    </submittedName>
</protein>
<evidence type="ECO:0000259" key="6">
    <source>
        <dbReference type="Pfam" id="PF07992"/>
    </source>
</evidence>
<keyword evidence="4" id="KW-0560">Oxidoreductase</keyword>
<keyword evidence="8" id="KW-1185">Reference proteome</keyword>
<dbReference type="InterPro" id="IPR045024">
    <property type="entry name" value="NDH-2"/>
</dbReference>
<accession>E9E8R0</accession>
<dbReference type="STRING" id="655827.E9E8R0"/>
<dbReference type="InterPro" id="IPR036188">
    <property type="entry name" value="FAD/NAD-bd_sf"/>
</dbReference>
<comment type="similarity">
    <text evidence="1">Belongs to the NADH dehydrogenase family.</text>
</comment>
<dbReference type="OMA" id="IFQMVDG"/>
<sequence length="245" mass="26095">MYSALAARRLISQNGKDEDIETVVIAPEPTLAVRRRFYEANPATMQTPLGDLFTATGVKFVQGVAKTIDTKMRQVGVVNTGGEAAVEHTFNVDRLHSAIELDEHLHSLPRVPDCPVCNTVIVCGGGFTGIELAAELPARLRSILGQDAETKVMVVERNPNIEPGLGPSPRPEIQKAKDEYGVESKLGVAVVSVDAGGVVTSTGEIIKASTMVWTGGMVATDLTEQIPGDKDALGRVVVNKNLRVA</sequence>
<name>E9E8R0_METAQ</name>
<dbReference type="Gene3D" id="3.50.50.100">
    <property type="match status" value="1"/>
</dbReference>
<evidence type="ECO:0000256" key="5">
    <source>
        <dbReference type="ARBA" id="ARBA00023027"/>
    </source>
</evidence>
<dbReference type="eggNOG" id="KOG2495">
    <property type="taxonomic scope" value="Eukaryota"/>
</dbReference>
<dbReference type="HOGENOM" id="CLU_1133814_0_0_1"/>
<dbReference type="Pfam" id="PF07992">
    <property type="entry name" value="Pyr_redox_2"/>
    <property type="match status" value="1"/>
</dbReference>
<dbReference type="InterPro" id="IPR023753">
    <property type="entry name" value="FAD/NAD-binding_dom"/>
</dbReference>
<dbReference type="AlphaFoldDB" id="E9E8R0"/>